<keyword evidence="2" id="KW-1185">Reference proteome</keyword>
<dbReference type="InterPro" id="IPR042215">
    <property type="entry name" value="CarD-like_C"/>
</dbReference>
<organism evidence="1 2">
    <name type="scientific">Hungatella effluvii</name>
    <dbReference type="NCBI Taxonomy" id="1096246"/>
    <lineage>
        <taxon>Bacteria</taxon>
        <taxon>Bacillati</taxon>
        <taxon>Bacillota</taxon>
        <taxon>Clostridia</taxon>
        <taxon>Lachnospirales</taxon>
        <taxon>Lachnospiraceae</taxon>
        <taxon>Hungatella</taxon>
    </lineage>
</organism>
<comment type="caution">
    <text evidence="1">The sequence shown here is derived from an EMBL/GenBank/DDBJ whole genome shotgun (WGS) entry which is preliminary data.</text>
</comment>
<dbReference type="Gene3D" id="1.20.58.1290">
    <property type="entry name" value="CarD-like, C-terminal domain"/>
    <property type="match status" value="1"/>
</dbReference>
<dbReference type="RefSeq" id="WP_110321457.1">
    <property type="nucleotide sequence ID" value="NZ_QJKD01000001.1"/>
</dbReference>
<dbReference type="GeneID" id="86059835"/>
<evidence type="ECO:0000313" key="2">
    <source>
        <dbReference type="Proteomes" id="UP000248057"/>
    </source>
</evidence>
<gene>
    <name evidence="1" type="ORF">DFR60_101490</name>
</gene>
<dbReference type="EMBL" id="QJKD01000001">
    <property type="protein sequence ID" value="PXX57182.1"/>
    <property type="molecule type" value="Genomic_DNA"/>
</dbReference>
<name>A0A2V3YDK9_9FIRM</name>
<accession>A0A2V3YDK9</accession>
<proteinExistence type="predicted"/>
<dbReference type="Proteomes" id="UP000248057">
    <property type="component" value="Unassembled WGS sequence"/>
</dbReference>
<sequence>MTKDDALELIERMPYIPAFVISNERNRLSALRAAQKSDDPVEWIKVIKTIYICRNDPKTGRRPSDDEAATEQQAKIQLQNLLVPALGLDPEQLDSFIEKHLANMW</sequence>
<reference evidence="1 2" key="1">
    <citation type="submission" date="2018-05" db="EMBL/GenBank/DDBJ databases">
        <title>Genomic Encyclopedia of Type Strains, Phase IV (KMG-IV): sequencing the most valuable type-strain genomes for metagenomic binning, comparative biology and taxonomic classification.</title>
        <authorList>
            <person name="Goeker M."/>
        </authorList>
    </citation>
    <scope>NUCLEOTIDE SEQUENCE [LARGE SCALE GENOMIC DNA]</scope>
    <source>
        <strain evidence="1 2">DSM 24995</strain>
    </source>
</reference>
<evidence type="ECO:0000313" key="1">
    <source>
        <dbReference type="EMBL" id="PXX57182.1"/>
    </source>
</evidence>
<dbReference type="AlphaFoldDB" id="A0A2V3YDK9"/>
<protein>
    <submittedName>
        <fullName evidence="1">Uncharacterized protein</fullName>
    </submittedName>
</protein>